<reference evidence="4" key="1">
    <citation type="journal article" date="2014" name="Int. J. Syst. Evol. Microbiol.">
        <title>Complete genome sequence of Corynebacterium casei LMG S-19264T (=DSM 44701T), isolated from a smear-ripened cheese.</title>
        <authorList>
            <consortium name="US DOE Joint Genome Institute (JGI-PGF)"/>
            <person name="Walter F."/>
            <person name="Albersmeier A."/>
            <person name="Kalinowski J."/>
            <person name="Ruckert C."/>
        </authorList>
    </citation>
    <scope>NUCLEOTIDE SEQUENCE</scope>
    <source>
        <strain evidence="4">JCM 13064</strain>
    </source>
</reference>
<dbReference type="PROSITE" id="PS51257">
    <property type="entry name" value="PROKAR_LIPOPROTEIN"/>
    <property type="match status" value="1"/>
</dbReference>
<feature type="domain" description="AMIN-like" evidence="3">
    <location>
        <begin position="112"/>
        <end position="235"/>
    </location>
</feature>
<evidence type="ECO:0000256" key="2">
    <source>
        <dbReference type="SAM" id="SignalP"/>
    </source>
</evidence>
<proteinExistence type="predicted"/>
<feature type="compositionally biased region" description="Low complexity" evidence="1">
    <location>
        <begin position="64"/>
        <end position="90"/>
    </location>
</feature>
<dbReference type="Proteomes" id="UP000645217">
    <property type="component" value="Unassembled WGS sequence"/>
</dbReference>
<sequence length="235" mass="24056">MEVPSMKRITIATAALVSLALAGSACGAGPGTDTTATATPAAPSPTATVAGSASPRSPGPSGSPAPTETSPATPTPGATPGRTTTAAPGETSPPTGTDRVSVTRAPEHPPIVQGARFARHDGFDRVVIDLQGARTGYTVDWVRKLYEDGSGKPVDVNGGAYLQVTLKPANAHTEDGEITFGRKPVLRPGLPNLATVVRTGDFEGVVTIALVLRHRAGFRVSEQSDPTRLIVDIAH</sequence>
<accession>A0A917QXR5</accession>
<evidence type="ECO:0000313" key="5">
    <source>
        <dbReference type="Proteomes" id="UP000645217"/>
    </source>
</evidence>
<reference evidence="4" key="2">
    <citation type="submission" date="2020-09" db="EMBL/GenBank/DDBJ databases">
        <authorList>
            <person name="Sun Q."/>
            <person name="Ohkuma M."/>
        </authorList>
    </citation>
    <scope>NUCLEOTIDE SEQUENCE</scope>
    <source>
        <strain evidence="4">JCM 13064</strain>
    </source>
</reference>
<organism evidence="4 5">
    <name type="scientific">Sphaerisporangium melleum</name>
    <dbReference type="NCBI Taxonomy" id="321316"/>
    <lineage>
        <taxon>Bacteria</taxon>
        <taxon>Bacillati</taxon>
        <taxon>Actinomycetota</taxon>
        <taxon>Actinomycetes</taxon>
        <taxon>Streptosporangiales</taxon>
        <taxon>Streptosporangiaceae</taxon>
        <taxon>Sphaerisporangium</taxon>
    </lineage>
</organism>
<evidence type="ECO:0000313" key="4">
    <source>
        <dbReference type="EMBL" id="GGK76717.1"/>
    </source>
</evidence>
<feature type="region of interest" description="Disordered" evidence="1">
    <location>
        <begin position="28"/>
        <end position="114"/>
    </location>
</feature>
<dbReference type="Pfam" id="PF24837">
    <property type="entry name" value="AMIN-like"/>
    <property type="match status" value="1"/>
</dbReference>
<dbReference type="AlphaFoldDB" id="A0A917QXR5"/>
<feature type="signal peptide" evidence="2">
    <location>
        <begin position="1"/>
        <end position="27"/>
    </location>
</feature>
<gene>
    <name evidence="4" type="ORF">GCM10007964_19360</name>
</gene>
<protein>
    <recommendedName>
        <fullName evidence="3">AMIN-like domain-containing protein</fullName>
    </recommendedName>
</protein>
<evidence type="ECO:0000259" key="3">
    <source>
        <dbReference type="Pfam" id="PF24837"/>
    </source>
</evidence>
<keyword evidence="2" id="KW-0732">Signal</keyword>
<evidence type="ECO:0000256" key="1">
    <source>
        <dbReference type="SAM" id="MobiDB-lite"/>
    </source>
</evidence>
<feature type="chain" id="PRO_5038842182" description="AMIN-like domain-containing protein" evidence="2">
    <location>
        <begin position="28"/>
        <end position="235"/>
    </location>
</feature>
<dbReference type="InterPro" id="IPR056303">
    <property type="entry name" value="AMIN-like"/>
</dbReference>
<keyword evidence="5" id="KW-1185">Reference proteome</keyword>
<feature type="compositionally biased region" description="Low complexity" evidence="1">
    <location>
        <begin position="28"/>
        <end position="56"/>
    </location>
</feature>
<name>A0A917QXR5_9ACTN</name>
<comment type="caution">
    <text evidence="4">The sequence shown here is derived from an EMBL/GenBank/DDBJ whole genome shotgun (WGS) entry which is preliminary data.</text>
</comment>
<dbReference type="EMBL" id="BMNT01000009">
    <property type="protein sequence ID" value="GGK76717.1"/>
    <property type="molecule type" value="Genomic_DNA"/>
</dbReference>